<dbReference type="Proteomes" id="UP000287166">
    <property type="component" value="Unassembled WGS sequence"/>
</dbReference>
<dbReference type="EMBL" id="BFAD01000006">
    <property type="protein sequence ID" value="GBE84426.1"/>
    <property type="molecule type" value="Genomic_DNA"/>
</dbReference>
<sequence>MADRHETFRSPPTTTFSGVGLSASPATGDMPLPQSSSLTLPSPPSEMEAKFYYAGLPSAPVLVARTSTTRWEAPTGPEAYRKLKELRAVGNHALKEAWEGNLALKLHALLDSMKVKWTSTDIVRIGNSGESSAPIILWIGVMPASLSGDDGVVVASKCRELLVEYDIVDVDVEIRESVVTRWAGPELFTSTYSSDPTVDVRARLTTTLGLPICAQSTPWSEGTSGFFITEGGNTERLLLVTARHVIFTPDKNENKHFERKNDSQRRYNVTLFGDAAFNKYVESIKAESGGKALIAQYQERRIRAIEGKNDPAANKERQKAQAELDEVREAMEELNTFYQDVSTRWATPESRVLGHVILSPPINVGVGSSSDEGYTEDWAVIEIDASKVDASNFNGNAIDLGTRIPADEFTHMMYLNPRSAHSFTYPGDHLLRLKGTIPDEEMRHPTALDENDDPCLMVIKRGNTTGLTVGCANDICSYARKYYDDDKAKTSKEWVILPFDSKSGAFSAKGDSGSIIVDGLGRISGLLTGGAGATPSSDVTYATPISFLLKRMQDNGLRKPNVNTVLTA</sequence>
<protein>
    <recommendedName>
        <fullName evidence="4">Serine protease</fullName>
    </recommendedName>
</protein>
<keyword evidence="3" id="KW-1185">Reference proteome</keyword>
<dbReference type="SUPFAM" id="SSF50494">
    <property type="entry name" value="Trypsin-like serine proteases"/>
    <property type="match status" value="1"/>
</dbReference>
<dbReference type="OrthoDB" id="3215905at2759"/>
<dbReference type="AlphaFoldDB" id="A0A401GQC5"/>
<evidence type="ECO:0000313" key="3">
    <source>
        <dbReference type="Proteomes" id="UP000287166"/>
    </source>
</evidence>
<dbReference type="STRING" id="139825.A0A401GQC5"/>
<dbReference type="GeneID" id="38781343"/>
<organism evidence="2 3">
    <name type="scientific">Sparassis crispa</name>
    <dbReference type="NCBI Taxonomy" id="139825"/>
    <lineage>
        <taxon>Eukaryota</taxon>
        <taxon>Fungi</taxon>
        <taxon>Dikarya</taxon>
        <taxon>Basidiomycota</taxon>
        <taxon>Agaricomycotina</taxon>
        <taxon>Agaricomycetes</taxon>
        <taxon>Polyporales</taxon>
        <taxon>Sparassidaceae</taxon>
        <taxon>Sparassis</taxon>
    </lineage>
</organism>
<dbReference type="InterPro" id="IPR009003">
    <property type="entry name" value="Peptidase_S1_PA"/>
</dbReference>
<dbReference type="InParanoid" id="A0A401GQC5"/>
<name>A0A401GQC5_9APHY</name>
<feature type="region of interest" description="Disordered" evidence="1">
    <location>
        <begin position="1"/>
        <end position="41"/>
    </location>
</feature>
<dbReference type="RefSeq" id="XP_027615339.1">
    <property type="nucleotide sequence ID" value="XM_027759538.1"/>
</dbReference>
<comment type="caution">
    <text evidence="2">The sequence shown here is derived from an EMBL/GenBank/DDBJ whole genome shotgun (WGS) entry which is preliminary data.</text>
</comment>
<evidence type="ECO:0000313" key="2">
    <source>
        <dbReference type="EMBL" id="GBE84426.1"/>
    </source>
</evidence>
<accession>A0A401GQC5</accession>
<reference evidence="2 3" key="1">
    <citation type="journal article" date="2018" name="Sci. Rep.">
        <title>Genome sequence of the cauliflower mushroom Sparassis crispa (Hanabiratake) and its association with beneficial usage.</title>
        <authorList>
            <person name="Kiyama R."/>
            <person name="Furutani Y."/>
            <person name="Kawaguchi K."/>
            <person name="Nakanishi T."/>
        </authorList>
    </citation>
    <scope>NUCLEOTIDE SEQUENCE [LARGE SCALE GENOMIC DNA]</scope>
</reference>
<feature type="compositionally biased region" description="Low complexity" evidence="1">
    <location>
        <begin position="31"/>
        <end position="40"/>
    </location>
</feature>
<evidence type="ECO:0008006" key="4">
    <source>
        <dbReference type="Google" id="ProtNLM"/>
    </source>
</evidence>
<gene>
    <name evidence="2" type="ORF">SCP_0604050</name>
</gene>
<evidence type="ECO:0000256" key="1">
    <source>
        <dbReference type="SAM" id="MobiDB-lite"/>
    </source>
</evidence>
<proteinExistence type="predicted"/>